<dbReference type="EMBL" id="BAABME010003291">
    <property type="protein sequence ID" value="GAA0158237.1"/>
    <property type="molecule type" value="Genomic_DNA"/>
</dbReference>
<reference evidence="1 2" key="1">
    <citation type="submission" date="2024-01" db="EMBL/GenBank/DDBJ databases">
        <title>The complete chloroplast genome sequence of Lithospermum erythrorhizon: insights into the phylogenetic relationship among Boraginaceae species and the maternal lineages of purple gromwells.</title>
        <authorList>
            <person name="Okada T."/>
            <person name="Watanabe K."/>
        </authorList>
    </citation>
    <scope>NUCLEOTIDE SEQUENCE [LARGE SCALE GENOMIC DNA]</scope>
</reference>
<dbReference type="AlphaFoldDB" id="A0AAV3Q4X3"/>
<gene>
    <name evidence="1" type="ORF">LIER_15320</name>
</gene>
<keyword evidence="2" id="KW-1185">Reference proteome</keyword>
<sequence length="125" mass="14265">MDVHNAFLNGDLTEKVYIKIPLVSKTAETVSRTLITRCLPIPNRRRGLMFWCIYLYQRKYALDIIVETGLLGANPVAFPMEQNQKLGISQSPDMAYGAKYCRLVSQLLYLDFTQPHIGFTVHILS</sequence>
<dbReference type="Proteomes" id="UP001454036">
    <property type="component" value="Unassembled WGS sequence"/>
</dbReference>
<comment type="caution">
    <text evidence="1">The sequence shown here is derived from an EMBL/GenBank/DDBJ whole genome shotgun (WGS) entry which is preliminary data.</text>
</comment>
<evidence type="ECO:0008006" key="3">
    <source>
        <dbReference type="Google" id="ProtNLM"/>
    </source>
</evidence>
<protein>
    <recommendedName>
        <fullName evidence="3">Reverse transcriptase Ty1/copia-type domain-containing protein</fullName>
    </recommendedName>
</protein>
<evidence type="ECO:0000313" key="2">
    <source>
        <dbReference type="Proteomes" id="UP001454036"/>
    </source>
</evidence>
<organism evidence="1 2">
    <name type="scientific">Lithospermum erythrorhizon</name>
    <name type="common">Purple gromwell</name>
    <name type="synonym">Lithospermum officinale var. erythrorhizon</name>
    <dbReference type="NCBI Taxonomy" id="34254"/>
    <lineage>
        <taxon>Eukaryota</taxon>
        <taxon>Viridiplantae</taxon>
        <taxon>Streptophyta</taxon>
        <taxon>Embryophyta</taxon>
        <taxon>Tracheophyta</taxon>
        <taxon>Spermatophyta</taxon>
        <taxon>Magnoliopsida</taxon>
        <taxon>eudicotyledons</taxon>
        <taxon>Gunneridae</taxon>
        <taxon>Pentapetalae</taxon>
        <taxon>asterids</taxon>
        <taxon>lamiids</taxon>
        <taxon>Boraginales</taxon>
        <taxon>Boraginaceae</taxon>
        <taxon>Boraginoideae</taxon>
        <taxon>Lithospermeae</taxon>
        <taxon>Lithospermum</taxon>
    </lineage>
</organism>
<proteinExistence type="predicted"/>
<evidence type="ECO:0000313" key="1">
    <source>
        <dbReference type="EMBL" id="GAA0158237.1"/>
    </source>
</evidence>
<accession>A0AAV3Q4X3</accession>
<name>A0AAV3Q4X3_LITER</name>